<protein>
    <submittedName>
        <fullName evidence="1">Uncharacterized protein</fullName>
    </submittedName>
</protein>
<name>A0AAE3GZ85_9CYAN</name>
<evidence type="ECO:0000313" key="2">
    <source>
        <dbReference type="Proteomes" id="UP001204953"/>
    </source>
</evidence>
<proteinExistence type="predicted"/>
<evidence type="ECO:0000313" key="1">
    <source>
        <dbReference type="EMBL" id="MCP2732518.1"/>
    </source>
</evidence>
<dbReference type="Proteomes" id="UP001204953">
    <property type="component" value="Unassembled WGS sequence"/>
</dbReference>
<reference evidence="1" key="1">
    <citation type="submission" date="2022-06" db="EMBL/GenBank/DDBJ databases">
        <title>New cyanobacteria of genus Symplocastrum in benthos of Lake Baikal.</title>
        <authorList>
            <person name="Sorokovikova E."/>
            <person name="Tikhonova I."/>
            <person name="Krasnopeev A."/>
            <person name="Evseev P."/>
            <person name="Gladkikh A."/>
            <person name="Belykh O."/>
        </authorList>
    </citation>
    <scope>NUCLEOTIDE SEQUENCE</scope>
    <source>
        <strain evidence="1">BBK-W-15</strain>
    </source>
</reference>
<dbReference type="AlphaFoldDB" id="A0AAE3GZ85"/>
<accession>A0AAE3GZ85</accession>
<sequence>MHTINQYREPIELPARVIKDLKRIKALGNINMYSKNQILVTCINLGYNSTAIWLSDNFYLYLKGMEKEF</sequence>
<organism evidence="1 2">
    <name type="scientific">Limnofasciculus baicalensis BBK-W-15</name>
    <dbReference type="NCBI Taxonomy" id="2699891"/>
    <lineage>
        <taxon>Bacteria</taxon>
        <taxon>Bacillati</taxon>
        <taxon>Cyanobacteriota</taxon>
        <taxon>Cyanophyceae</taxon>
        <taxon>Coleofasciculales</taxon>
        <taxon>Coleofasciculaceae</taxon>
        <taxon>Limnofasciculus</taxon>
        <taxon>Limnofasciculus baicalensis</taxon>
    </lineage>
</organism>
<gene>
    <name evidence="1" type="ORF">NJ959_29230</name>
</gene>
<comment type="caution">
    <text evidence="1">The sequence shown here is derived from an EMBL/GenBank/DDBJ whole genome shotgun (WGS) entry which is preliminary data.</text>
</comment>
<keyword evidence="2" id="KW-1185">Reference proteome</keyword>
<dbReference type="EMBL" id="JAMZMM010000634">
    <property type="protein sequence ID" value="MCP2732518.1"/>
    <property type="molecule type" value="Genomic_DNA"/>
</dbReference>